<name>A0A5B9Q6M4_9BACT</name>
<reference evidence="1 2" key="1">
    <citation type="submission" date="2019-08" db="EMBL/GenBank/DDBJ databases">
        <title>Deep-cultivation of Planctomycetes and their phenomic and genomic characterization uncovers novel biology.</title>
        <authorList>
            <person name="Wiegand S."/>
            <person name="Jogler M."/>
            <person name="Boedeker C."/>
            <person name="Pinto D."/>
            <person name="Vollmers J."/>
            <person name="Rivas-Marin E."/>
            <person name="Kohn T."/>
            <person name="Peeters S.H."/>
            <person name="Heuer A."/>
            <person name="Rast P."/>
            <person name="Oberbeckmann S."/>
            <person name="Bunk B."/>
            <person name="Jeske O."/>
            <person name="Meyerdierks A."/>
            <person name="Storesund J.E."/>
            <person name="Kallscheuer N."/>
            <person name="Luecker S."/>
            <person name="Lage O.M."/>
            <person name="Pohl T."/>
            <person name="Merkel B.J."/>
            <person name="Hornburger P."/>
            <person name="Mueller R.-W."/>
            <person name="Bruemmer F."/>
            <person name="Labrenz M."/>
            <person name="Spormann A.M."/>
            <person name="Op den Camp H."/>
            <person name="Overmann J."/>
            <person name="Amann R."/>
            <person name="Jetten M.S.M."/>
            <person name="Mascher T."/>
            <person name="Medema M.H."/>
            <person name="Devos D.P."/>
            <person name="Kaster A.-K."/>
            <person name="Ovreas L."/>
            <person name="Rohde M."/>
            <person name="Galperin M.Y."/>
            <person name="Jogler C."/>
        </authorList>
    </citation>
    <scope>NUCLEOTIDE SEQUENCE [LARGE SCALE GENOMIC DNA]</scope>
    <source>
        <strain evidence="1 2">Pr1d</strain>
    </source>
</reference>
<evidence type="ECO:0000313" key="2">
    <source>
        <dbReference type="Proteomes" id="UP000323917"/>
    </source>
</evidence>
<evidence type="ECO:0000313" key="1">
    <source>
        <dbReference type="EMBL" id="QEG34674.1"/>
    </source>
</evidence>
<dbReference type="Proteomes" id="UP000323917">
    <property type="component" value="Chromosome"/>
</dbReference>
<gene>
    <name evidence="1" type="ORF">Pr1d_19560</name>
</gene>
<organism evidence="1 2">
    <name type="scientific">Bythopirellula goksoeyrii</name>
    <dbReference type="NCBI Taxonomy" id="1400387"/>
    <lineage>
        <taxon>Bacteria</taxon>
        <taxon>Pseudomonadati</taxon>
        <taxon>Planctomycetota</taxon>
        <taxon>Planctomycetia</taxon>
        <taxon>Pirellulales</taxon>
        <taxon>Lacipirellulaceae</taxon>
        <taxon>Bythopirellula</taxon>
    </lineage>
</organism>
<dbReference type="RefSeq" id="WP_148073291.1">
    <property type="nucleotide sequence ID" value="NZ_CP042913.1"/>
</dbReference>
<dbReference type="AlphaFoldDB" id="A0A5B9Q6M4"/>
<dbReference type="OrthoDB" id="241407at2"/>
<proteinExistence type="predicted"/>
<dbReference type="EMBL" id="CP042913">
    <property type="protein sequence ID" value="QEG34674.1"/>
    <property type="molecule type" value="Genomic_DNA"/>
</dbReference>
<accession>A0A5B9Q6M4</accession>
<keyword evidence="2" id="KW-1185">Reference proteome</keyword>
<dbReference type="KEGG" id="bgok:Pr1d_19560"/>
<protein>
    <submittedName>
        <fullName evidence="1">Uncharacterized protein</fullName>
    </submittedName>
</protein>
<sequence length="466" mass="50103">MGRYFGTRQLSARIVSGFAVAVMATGLAYAQQYALPGSNNYPPMGQGQMMPNHPELSQMGLGQMPQRPMPQSGRIQQASMPPGMGPVNMASPLAGGPAAAQGNQFTDVYGNPIVMQTSYCPSGPEDCYGGGGGAYGGGPGDPMAVDFGGYSEDQIGPHYFDVSFGAVFLQSDDLIAGVGPMGSITAGPAAPRILNPSAETGDYTAGWQIALRYDLGPLSVFEATYMGMYDIGFSETVNSQEVTTNPPNQPNQLFTVFSNFGVPFPIDGLDDAENLTSDYQADLQSTEFSIRRYWVGNSTRISGTYLLGFRYVRMTEDFNFDSEALLGNTSLFWGGENDLLGFQFGGDGWCGLRQGLRIGMEGKAGVYNNRFKFAAEGDFANIGNSPDDYALSTAGNNVAFVGECGVNMVMDLLPSWSLRCGYSVLYMDNLAMVGPNIDTTNFVPDTFFVKDDLLYHGFNVGTEYIW</sequence>